<dbReference type="InterPro" id="IPR004358">
    <property type="entry name" value="Sig_transdc_His_kin-like_C"/>
</dbReference>
<dbReference type="PRINTS" id="PR00344">
    <property type="entry name" value="BCTRLSENSOR"/>
</dbReference>
<evidence type="ECO:0000256" key="1">
    <source>
        <dbReference type="ARBA" id="ARBA00000085"/>
    </source>
</evidence>
<feature type="transmembrane region" description="Helical" evidence="4">
    <location>
        <begin position="75"/>
        <end position="93"/>
    </location>
</feature>
<dbReference type="Gene3D" id="1.10.287.130">
    <property type="match status" value="1"/>
</dbReference>
<feature type="transmembrane region" description="Helical" evidence="4">
    <location>
        <begin position="15"/>
        <end position="33"/>
    </location>
</feature>
<keyword evidence="4" id="KW-0812">Transmembrane</keyword>
<dbReference type="Gene3D" id="3.30.565.10">
    <property type="entry name" value="Histidine kinase-like ATPase, C-terminal domain"/>
    <property type="match status" value="1"/>
</dbReference>
<dbReference type="OrthoDB" id="2521613at2"/>
<dbReference type="EC" id="2.7.13.3" evidence="2"/>
<keyword evidence="3" id="KW-0597">Phosphoprotein</keyword>
<dbReference type="PANTHER" id="PTHR43065">
    <property type="entry name" value="SENSOR HISTIDINE KINASE"/>
    <property type="match status" value="1"/>
</dbReference>
<evidence type="ECO:0000256" key="2">
    <source>
        <dbReference type="ARBA" id="ARBA00012438"/>
    </source>
</evidence>
<dbReference type="PANTHER" id="PTHR43065:SF52">
    <property type="entry name" value="SENSOR PROTEIN KINASE PILS"/>
    <property type="match status" value="1"/>
</dbReference>
<dbReference type="SUPFAM" id="SSF55874">
    <property type="entry name" value="ATPase domain of HSP90 chaperone/DNA topoisomerase II/histidine kinase"/>
    <property type="match status" value="1"/>
</dbReference>
<dbReference type="CDD" id="cd00082">
    <property type="entry name" value="HisKA"/>
    <property type="match status" value="1"/>
</dbReference>
<evidence type="ECO:0000256" key="4">
    <source>
        <dbReference type="SAM" id="Phobius"/>
    </source>
</evidence>
<dbReference type="InterPro" id="IPR003661">
    <property type="entry name" value="HisK_dim/P_dom"/>
</dbReference>
<dbReference type="InterPro" id="IPR003594">
    <property type="entry name" value="HATPase_dom"/>
</dbReference>
<dbReference type="Pfam" id="PF25323">
    <property type="entry name" value="6TM_PilS"/>
    <property type="match status" value="1"/>
</dbReference>
<keyword evidence="4" id="KW-1133">Transmembrane helix</keyword>
<keyword evidence="4" id="KW-0472">Membrane</keyword>
<dbReference type="SUPFAM" id="SSF47384">
    <property type="entry name" value="Homodimeric domain of signal transducing histidine kinase"/>
    <property type="match status" value="1"/>
</dbReference>
<proteinExistence type="predicted"/>
<name>A0A3N2D4P2_9GAMM</name>
<dbReference type="InterPro" id="IPR036097">
    <property type="entry name" value="HisK_dim/P_sf"/>
</dbReference>
<dbReference type="SMART" id="SM00387">
    <property type="entry name" value="HATPase_c"/>
    <property type="match status" value="1"/>
</dbReference>
<dbReference type="RefSeq" id="WP_123714192.1">
    <property type="nucleotide sequence ID" value="NZ_RKHR01000011.1"/>
</dbReference>
<dbReference type="InterPro" id="IPR005467">
    <property type="entry name" value="His_kinase_dom"/>
</dbReference>
<dbReference type="AlphaFoldDB" id="A0A3N2D4P2"/>
<evidence type="ECO:0000313" key="6">
    <source>
        <dbReference type="EMBL" id="ROR94739.1"/>
    </source>
</evidence>
<comment type="caution">
    <text evidence="6">The sequence shown here is derived from an EMBL/GenBank/DDBJ whole genome shotgun (WGS) entry which is preliminary data.</text>
</comment>
<dbReference type="PROSITE" id="PS50109">
    <property type="entry name" value="HIS_KIN"/>
    <property type="match status" value="1"/>
</dbReference>
<evidence type="ECO:0000256" key="3">
    <source>
        <dbReference type="ARBA" id="ARBA00022553"/>
    </source>
</evidence>
<organism evidence="6 7">
    <name type="scientific">Sinobacterium caligoides</name>
    <dbReference type="NCBI Taxonomy" id="933926"/>
    <lineage>
        <taxon>Bacteria</taxon>
        <taxon>Pseudomonadati</taxon>
        <taxon>Pseudomonadota</taxon>
        <taxon>Gammaproteobacteria</taxon>
        <taxon>Cellvibrionales</taxon>
        <taxon>Spongiibacteraceae</taxon>
        <taxon>Sinobacterium</taxon>
    </lineage>
</organism>
<accession>A0A3N2D4P2</accession>
<feature type="transmembrane region" description="Helical" evidence="4">
    <location>
        <begin position="45"/>
        <end position="69"/>
    </location>
</feature>
<dbReference type="SMART" id="SM00388">
    <property type="entry name" value="HisKA"/>
    <property type="match status" value="1"/>
</dbReference>
<feature type="transmembrane region" description="Helical" evidence="4">
    <location>
        <begin position="147"/>
        <end position="169"/>
    </location>
</feature>
<dbReference type="Pfam" id="PF00512">
    <property type="entry name" value="HisKA"/>
    <property type="match status" value="1"/>
</dbReference>
<keyword evidence="7" id="KW-1185">Reference proteome</keyword>
<dbReference type="Gene3D" id="3.30.450.20">
    <property type="entry name" value="PAS domain"/>
    <property type="match status" value="1"/>
</dbReference>
<comment type="catalytic activity">
    <reaction evidence="1">
        <text>ATP + protein L-histidine = ADP + protein N-phospho-L-histidine.</text>
        <dbReference type="EC" id="2.7.13.3"/>
    </reaction>
</comment>
<dbReference type="EMBL" id="RKHR01000011">
    <property type="protein sequence ID" value="ROR94739.1"/>
    <property type="molecule type" value="Genomic_DNA"/>
</dbReference>
<evidence type="ECO:0000259" key="5">
    <source>
        <dbReference type="PROSITE" id="PS50109"/>
    </source>
</evidence>
<sequence>MLSPDTERLFFRNYTFYRIFLCLCLLTMFFIELEPKIIGNLYPNLFALSIISYGAVCLANLIMLGITLSTKQVRGTLLLCFIIDITVISLLCYASGTAGNALSLLLIIIIASGAISMGPTISLLLAAIATIAVLTRSGYQYLELGNGYSHLLLSAAVQGVIFFLASILVQRLAYRILKSEELASEQASTLADLQHLNQLIVQRMQTGVIVATKQHKIRLINKAAQRLLGGNKTMLSTATQQLPNLLADKYDRWLNDPQQHSLLFEPYASGPKIRVNFAPLSPNNEHESIIFLEDDRLLVQQAQQIKLSSLGRLTASIAHEIRNPLGAISHAAQLLKESEQLDSADLKLSNIVQNNCLRMNDIIENVLSISRRGETRPEQLSMTNYLREFKEQFLHSQPASQVTLELEHDIHINFDPGQLNQVLINLCENAIRYSQQVSGEQSVIIRGYTDENNKLPQIDIVDFGAGIAEDKIDTVFEPFYTTESTGSGLGLYLCREMCEANHTLLHYQRDQRGRSCFKLTFSHPMKRWPTS</sequence>
<gene>
    <name evidence="6" type="ORF">EDC56_3882</name>
</gene>
<dbReference type="Pfam" id="PF02518">
    <property type="entry name" value="HATPase_c"/>
    <property type="match status" value="1"/>
</dbReference>
<evidence type="ECO:0000313" key="7">
    <source>
        <dbReference type="Proteomes" id="UP000275394"/>
    </source>
</evidence>
<feature type="transmembrane region" description="Helical" evidence="4">
    <location>
        <begin position="105"/>
        <end position="135"/>
    </location>
</feature>
<reference evidence="6 7" key="1">
    <citation type="submission" date="2018-11" db="EMBL/GenBank/DDBJ databases">
        <title>Genomic Encyclopedia of Type Strains, Phase IV (KMG-IV): sequencing the most valuable type-strain genomes for metagenomic binning, comparative biology and taxonomic classification.</title>
        <authorList>
            <person name="Goeker M."/>
        </authorList>
    </citation>
    <scope>NUCLEOTIDE SEQUENCE [LARGE SCALE GENOMIC DNA]</scope>
    <source>
        <strain evidence="6 7">DSM 100316</strain>
    </source>
</reference>
<protein>
    <recommendedName>
        <fullName evidence="2">histidine kinase</fullName>
        <ecNumber evidence="2">2.7.13.3</ecNumber>
    </recommendedName>
</protein>
<feature type="domain" description="Histidine kinase" evidence="5">
    <location>
        <begin position="316"/>
        <end position="525"/>
    </location>
</feature>
<dbReference type="GO" id="GO:0000155">
    <property type="term" value="F:phosphorelay sensor kinase activity"/>
    <property type="evidence" value="ECO:0007669"/>
    <property type="project" value="InterPro"/>
</dbReference>
<dbReference type="Proteomes" id="UP000275394">
    <property type="component" value="Unassembled WGS sequence"/>
</dbReference>
<dbReference type="InterPro" id="IPR036890">
    <property type="entry name" value="HATPase_C_sf"/>
</dbReference>